<dbReference type="Pfam" id="PF00535">
    <property type="entry name" value="Glycos_transf_2"/>
    <property type="match status" value="1"/>
</dbReference>
<protein>
    <submittedName>
        <fullName evidence="6">Glycosyltransferase family 2 protein</fullName>
    </submittedName>
</protein>
<accession>A0A3D8Y5J1</accession>
<dbReference type="OrthoDB" id="9771846at2"/>
<name>A0A3D8Y5J1_9BACT</name>
<comment type="caution">
    <text evidence="6">The sequence shown here is derived from an EMBL/GenBank/DDBJ whole genome shotgun (WGS) entry which is preliminary data.</text>
</comment>
<dbReference type="EMBL" id="QNUL01000031">
    <property type="protein sequence ID" value="REA57050.1"/>
    <property type="molecule type" value="Genomic_DNA"/>
</dbReference>
<keyword evidence="4" id="KW-0472">Membrane</keyword>
<keyword evidence="4" id="KW-1133">Transmembrane helix</keyword>
<feature type="domain" description="Glycosyltransferase 2-like" evidence="5">
    <location>
        <begin position="5"/>
        <end position="179"/>
    </location>
</feature>
<dbReference type="RefSeq" id="WP_115833664.1">
    <property type="nucleotide sequence ID" value="NZ_QNUL01000031.1"/>
</dbReference>
<dbReference type="AlphaFoldDB" id="A0A3D8Y5J1"/>
<feature type="transmembrane region" description="Helical" evidence="4">
    <location>
        <begin position="248"/>
        <end position="268"/>
    </location>
</feature>
<evidence type="ECO:0000256" key="4">
    <source>
        <dbReference type="SAM" id="Phobius"/>
    </source>
</evidence>
<keyword evidence="7" id="KW-1185">Reference proteome</keyword>
<evidence type="ECO:0000256" key="2">
    <source>
        <dbReference type="ARBA" id="ARBA00022676"/>
    </source>
</evidence>
<evidence type="ECO:0000259" key="5">
    <source>
        <dbReference type="Pfam" id="PF00535"/>
    </source>
</evidence>
<evidence type="ECO:0000256" key="3">
    <source>
        <dbReference type="ARBA" id="ARBA00022679"/>
    </source>
</evidence>
<dbReference type="PANTHER" id="PTHR43179:SF12">
    <property type="entry name" value="GALACTOFURANOSYLTRANSFERASE GLFT2"/>
    <property type="match status" value="1"/>
</dbReference>
<dbReference type="InterPro" id="IPR001173">
    <property type="entry name" value="Glyco_trans_2-like"/>
</dbReference>
<reference evidence="6 7" key="1">
    <citation type="submission" date="2018-07" db="EMBL/GenBank/DDBJ databases">
        <title>Dyadobacter roseus sp. nov., isolated from rose rhizosphere soil.</title>
        <authorList>
            <person name="Chen L."/>
        </authorList>
    </citation>
    <scope>NUCLEOTIDE SEQUENCE [LARGE SCALE GENOMIC DNA]</scope>
    <source>
        <strain evidence="6 7">RS19</strain>
    </source>
</reference>
<evidence type="ECO:0000313" key="6">
    <source>
        <dbReference type="EMBL" id="REA57050.1"/>
    </source>
</evidence>
<comment type="similarity">
    <text evidence="1">Belongs to the glycosyltransferase 2 family.</text>
</comment>
<dbReference type="SUPFAM" id="SSF53448">
    <property type="entry name" value="Nucleotide-diphospho-sugar transferases"/>
    <property type="match status" value="1"/>
</dbReference>
<dbReference type="PANTHER" id="PTHR43179">
    <property type="entry name" value="RHAMNOSYLTRANSFERASE WBBL"/>
    <property type="match status" value="1"/>
</dbReference>
<sequence>MKIVSIITVNFNQPEVTVDLLKSLRDVNTYSSLEIIVVDNGSRVDPVPAWSSAYNDIHFIRSEVNLGFAGGNNLGIREAKGDYLFLINNDTEVTPDLISRLVETMEANPRIGILSPKIHYFDQPGMLQYAGYTPMNYYLARNHCVGQFETDHGQYDQESGSTGYAHGAAMMVRREAIEKGGLMSENYFLYYEELDWCEKIVRAGYEIHTNLKALIYHKESVSVGKRSVLKEYFMTRNRILFIRRNAPGFRFFIFCFYFMLTVIPRNLLLYIRNKEYNFIPVFFRAIFWHFKNGINSADLGFKINSTK</sequence>
<keyword evidence="3 6" id="KW-0808">Transferase</keyword>
<organism evidence="6 7">
    <name type="scientific">Dyadobacter luteus</name>
    <dbReference type="NCBI Taxonomy" id="2259619"/>
    <lineage>
        <taxon>Bacteria</taxon>
        <taxon>Pseudomonadati</taxon>
        <taxon>Bacteroidota</taxon>
        <taxon>Cytophagia</taxon>
        <taxon>Cytophagales</taxon>
        <taxon>Spirosomataceae</taxon>
        <taxon>Dyadobacter</taxon>
    </lineage>
</organism>
<evidence type="ECO:0000256" key="1">
    <source>
        <dbReference type="ARBA" id="ARBA00006739"/>
    </source>
</evidence>
<keyword evidence="4" id="KW-0812">Transmembrane</keyword>
<dbReference type="Gene3D" id="3.90.550.10">
    <property type="entry name" value="Spore Coat Polysaccharide Biosynthesis Protein SpsA, Chain A"/>
    <property type="match status" value="1"/>
</dbReference>
<proteinExistence type="inferred from homology"/>
<gene>
    <name evidence="6" type="ORF">DSL64_24865</name>
</gene>
<evidence type="ECO:0000313" key="7">
    <source>
        <dbReference type="Proteomes" id="UP000256373"/>
    </source>
</evidence>
<dbReference type="GO" id="GO:0016757">
    <property type="term" value="F:glycosyltransferase activity"/>
    <property type="evidence" value="ECO:0007669"/>
    <property type="project" value="UniProtKB-KW"/>
</dbReference>
<keyword evidence="2" id="KW-0328">Glycosyltransferase</keyword>
<dbReference type="Proteomes" id="UP000256373">
    <property type="component" value="Unassembled WGS sequence"/>
</dbReference>
<dbReference type="InterPro" id="IPR029044">
    <property type="entry name" value="Nucleotide-diphossugar_trans"/>
</dbReference>
<dbReference type="CDD" id="cd04186">
    <property type="entry name" value="GT_2_like_c"/>
    <property type="match status" value="1"/>
</dbReference>